<sequence length="54" mass="6177">MKQRTMVKVHLPTREEKASIRIGASDVEQGKPTPIASDREPTFEQITPPFPIMW</sequence>
<keyword evidence="3" id="KW-1185">Reference proteome</keyword>
<accession>A0AAD5N417</accession>
<organism evidence="2 3">
    <name type="scientific">Parelaphostrongylus tenuis</name>
    <name type="common">Meningeal worm</name>
    <dbReference type="NCBI Taxonomy" id="148309"/>
    <lineage>
        <taxon>Eukaryota</taxon>
        <taxon>Metazoa</taxon>
        <taxon>Ecdysozoa</taxon>
        <taxon>Nematoda</taxon>
        <taxon>Chromadorea</taxon>
        <taxon>Rhabditida</taxon>
        <taxon>Rhabditina</taxon>
        <taxon>Rhabditomorpha</taxon>
        <taxon>Strongyloidea</taxon>
        <taxon>Metastrongylidae</taxon>
        <taxon>Parelaphostrongylus</taxon>
    </lineage>
</organism>
<name>A0AAD5N417_PARTN</name>
<feature type="region of interest" description="Disordered" evidence="1">
    <location>
        <begin position="25"/>
        <end position="54"/>
    </location>
</feature>
<protein>
    <submittedName>
        <fullName evidence="2">Uncharacterized protein</fullName>
    </submittedName>
</protein>
<evidence type="ECO:0000313" key="2">
    <source>
        <dbReference type="EMBL" id="KAJ1361851.1"/>
    </source>
</evidence>
<dbReference type="EMBL" id="JAHQIW010004280">
    <property type="protein sequence ID" value="KAJ1361851.1"/>
    <property type="molecule type" value="Genomic_DNA"/>
</dbReference>
<gene>
    <name evidence="2" type="ORF">KIN20_021209</name>
</gene>
<dbReference type="Proteomes" id="UP001196413">
    <property type="component" value="Unassembled WGS sequence"/>
</dbReference>
<proteinExistence type="predicted"/>
<evidence type="ECO:0000313" key="3">
    <source>
        <dbReference type="Proteomes" id="UP001196413"/>
    </source>
</evidence>
<reference evidence="2" key="1">
    <citation type="submission" date="2021-06" db="EMBL/GenBank/DDBJ databases">
        <title>Parelaphostrongylus tenuis whole genome reference sequence.</title>
        <authorList>
            <person name="Garwood T.J."/>
            <person name="Larsen P.A."/>
            <person name="Fountain-Jones N.M."/>
            <person name="Garbe J.R."/>
            <person name="Macchietto M.G."/>
            <person name="Kania S.A."/>
            <person name="Gerhold R.W."/>
            <person name="Richards J.E."/>
            <person name="Wolf T.M."/>
        </authorList>
    </citation>
    <scope>NUCLEOTIDE SEQUENCE</scope>
    <source>
        <strain evidence="2">MNPRO001-30</strain>
        <tissue evidence="2">Meninges</tissue>
    </source>
</reference>
<evidence type="ECO:0000256" key="1">
    <source>
        <dbReference type="SAM" id="MobiDB-lite"/>
    </source>
</evidence>
<comment type="caution">
    <text evidence="2">The sequence shown here is derived from an EMBL/GenBank/DDBJ whole genome shotgun (WGS) entry which is preliminary data.</text>
</comment>
<dbReference type="AlphaFoldDB" id="A0AAD5N417"/>